<keyword evidence="3" id="KW-1185">Reference proteome</keyword>
<protein>
    <submittedName>
        <fullName evidence="2">3877_t:CDS:1</fullName>
    </submittedName>
</protein>
<evidence type="ECO:0000256" key="1">
    <source>
        <dbReference type="SAM" id="MobiDB-lite"/>
    </source>
</evidence>
<evidence type="ECO:0000313" key="3">
    <source>
        <dbReference type="Proteomes" id="UP000789508"/>
    </source>
</evidence>
<feature type="region of interest" description="Disordered" evidence="1">
    <location>
        <begin position="197"/>
        <end position="216"/>
    </location>
</feature>
<dbReference type="OrthoDB" id="2349603at2759"/>
<evidence type="ECO:0000313" key="2">
    <source>
        <dbReference type="EMBL" id="CAG8691155.1"/>
    </source>
</evidence>
<gene>
    <name evidence="2" type="ORF">ALEPTO_LOCUS11208</name>
</gene>
<dbReference type="EMBL" id="CAJVPS010016762">
    <property type="protein sequence ID" value="CAG8691155.1"/>
    <property type="molecule type" value="Genomic_DNA"/>
</dbReference>
<dbReference type="Proteomes" id="UP000789508">
    <property type="component" value="Unassembled WGS sequence"/>
</dbReference>
<accession>A0A9N9EUX7</accession>
<organism evidence="2 3">
    <name type="scientific">Ambispora leptoticha</name>
    <dbReference type="NCBI Taxonomy" id="144679"/>
    <lineage>
        <taxon>Eukaryota</taxon>
        <taxon>Fungi</taxon>
        <taxon>Fungi incertae sedis</taxon>
        <taxon>Mucoromycota</taxon>
        <taxon>Glomeromycotina</taxon>
        <taxon>Glomeromycetes</taxon>
        <taxon>Archaeosporales</taxon>
        <taxon>Ambisporaceae</taxon>
        <taxon>Ambispora</taxon>
    </lineage>
</organism>
<sequence length="603" mass="69574">MTLDSYFNETSPEEYRFLGFYEYRQKQDDFTFSFQKEALRLRRSLDYLLEGNDKQYGRLPVVLRRGKTHTTTVGIFVLSTLWSSCPLWSADVGIFWDKIEDDLANITIKTKEKELRLFEIQFCLDQSLAGNEAQLEYINETIGDSVKDSKTARNYLSNELESFVTNSKERCDNDMASDVESFDEGKMSPCEIALKTRKQKRTKRNEPEIDNGTDSVVCERPGEQYSMETPTNGRQKRKKISVEEALVTPTECSRSADASGDDESDETMCIEIRAIEEELRRKVSGEWVVDGVNVTKKFRQYQEQCLNKLKHSGLTWRNKFEILALSSIIIFDHVCPYPSVFTLKEWQMITEQNPYRVQNPVVPENVSTAFHNAIIRHLQGEDFYMIPDDTELSREACRSFNEVRASVPPLAPSKTSEDEHGVRYLHNMTRPLFLGVKDYEVKFNQTVRGTNTRPDFSCHVENVSFLSSEIKPLGCGPLMKIKDTIKVNLRARKSINQQLTSRGGPGESAWLTNFGDVVQTYIMDLKHDGMYRSWPHMTSRLVIDQPSMPLIESSFMHFVDLEKRVSGLVENFKKRPEELSTTPLQNRYMREIPDSPQIRSLLN</sequence>
<dbReference type="AlphaFoldDB" id="A0A9N9EUX7"/>
<name>A0A9N9EUX7_9GLOM</name>
<comment type="caution">
    <text evidence="2">The sequence shown here is derived from an EMBL/GenBank/DDBJ whole genome shotgun (WGS) entry which is preliminary data.</text>
</comment>
<proteinExistence type="predicted"/>
<reference evidence="2" key="1">
    <citation type="submission" date="2021-06" db="EMBL/GenBank/DDBJ databases">
        <authorList>
            <person name="Kallberg Y."/>
            <person name="Tangrot J."/>
            <person name="Rosling A."/>
        </authorList>
    </citation>
    <scope>NUCLEOTIDE SEQUENCE</scope>
    <source>
        <strain evidence="2">FL130A</strain>
    </source>
</reference>